<gene>
    <name evidence="1" type="ORF">AVEN_72567_1</name>
</gene>
<protein>
    <submittedName>
        <fullName evidence="1">Uncharacterized protein</fullName>
    </submittedName>
</protein>
<organism evidence="1 2">
    <name type="scientific">Araneus ventricosus</name>
    <name type="common">Orbweaver spider</name>
    <name type="synonym">Epeira ventricosa</name>
    <dbReference type="NCBI Taxonomy" id="182803"/>
    <lineage>
        <taxon>Eukaryota</taxon>
        <taxon>Metazoa</taxon>
        <taxon>Ecdysozoa</taxon>
        <taxon>Arthropoda</taxon>
        <taxon>Chelicerata</taxon>
        <taxon>Arachnida</taxon>
        <taxon>Araneae</taxon>
        <taxon>Araneomorphae</taxon>
        <taxon>Entelegynae</taxon>
        <taxon>Araneoidea</taxon>
        <taxon>Araneidae</taxon>
        <taxon>Araneus</taxon>
    </lineage>
</organism>
<comment type="caution">
    <text evidence="1">The sequence shown here is derived from an EMBL/GenBank/DDBJ whole genome shotgun (WGS) entry which is preliminary data.</text>
</comment>
<dbReference type="Proteomes" id="UP000499080">
    <property type="component" value="Unassembled WGS sequence"/>
</dbReference>
<evidence type="ECO:0000313" key="2">
    <source>
        <dbReference type="Proteomes" id="UP000499080"/>
    </source>
</evidence>
<keyword evidence="2" id="KW-1185">Reference proteome</keyword>
<accession>A0A4Y2SN84</accession>
<proteinExistence type="predicted"/>
<name>A0A4Y2SN84_ARAVE</name>
<reference evidence="1 2" key="1">
    <citation type="journal article" date="2019" name="Sci. Rep.">
        <title>Orb-weaving spider Araneus ventricosus genome elucidates the spidroin gene catalogue.</title>
        <authorList>
            <person name="Kono N."/>
            <person name="Nakamura H."/>
            <person name="Ohtoshi R."/>
            <person name="Moran D.A.P."/>
            <person name="Shinohara A."/>
            <person name="Yoshida Y."/>
            <person name="Fujiwara M."/>
            <person name="Mori M."/>
            <person name="Tomita M."/>
            <person name="Arakawa K."/>
        </authorList>
    </citation>
    <scope>NUCLEOTIDE SEQUENCE [LARGE SCALE GENOMIC DNA]</scope>
</reference>
<dbReference type="EMBL" id="BGPR01022885">
    <property type="protein sequence ID" value="GBN89617.1"/>
    <property type="molecule type" value="Genomic_DNA"/>
</dbReference>
<sequence>MSHQSARTICGSHLDVPSGGAYRRWLAIRCLIRRRTPRWLAIRYTIRMRVPQIARTLTSHQATRTSGGSHLDVPSGGAYRLWFELKYFIRGAYRLWLALRCLTSVARN</sequence>
<evidence type="ECO:0000313" key="1">
    <source>
        <dbReference type="EMBL" id="GBN89617.1"/>
    </source>
</evidence>
<dbReference type="AlphaFoldDB" id="A0A4Y2SN84"/>